<evidence type="ECO:0000256" key="2">
    <source>
        <dbReference type="ARBA" id="ARBA00005262"/>
    </source>
</evidence>
<dbReference type="PANTHER" id="PTHR43663">
    <property type="entry name" value="CHROMATE TRANSPORT PROTEIN-RELATED"/>
    <property type="match status" value="1"/>
</dbReference>
<keyword evidence="8" id="KW-1185">Reference proteome</keyword>
<accession>A0A3B6VJR7</accession>
<dbReference type="AlphaFoldDB" id="A0A3B6VJR7"/>
<dbReference type="GO" id="GO:0015109">
    <property type="term" value="F:chromate transmembrane transporter activity"/>
    <property type="evidence" value="ECO:0007669"/>
    <property type="project" value="InterPro"/>
</dbReference>
<dbReference type="PANTHER" id="PTHR43663:SF2">
    <property type="entry name" value="CHROMATE TRANSPORT PROTEIN-RELATED"/>
    <property type="match status" value="1"/>
</dbReference>
<gene>
    <name evidence="7" type="ordered locus">BHWA1_01706</name>
</gene>
<evidence type="ECO:0000256" key="5">
    <source>
        <dbReference type="ARBA" id="ARBA00022989"/>
    </source>
</evidence>
<name>A0A3B6VJR7_BRAHW</name>
<comment type="similarity">
    <text evidence="2">Belongs to the chromate ion transporter (CHR) (TC 2.A.51) family.</text>
</comment>
<evidence type="ECO:0000313" key="8">
    <source>
        <dbReference type="Proteomes" id="UP000001803"/>
    </source>
</evidence>
<keyword evidence="4" id="KW-0812">Transmembrane</keyword>
<proteinExistence type="inferred from homology"/>
<sequence length="220" mass="24503">MTITEYNIIYYIKNMGLYMDSNSEKNTNSDDSSNSIKPTWYTMFFSFFYIGLVTIGGGLAMLPIMEEEFVNKRKFITKDEIIDIFALAQSIPGVIAVNSSLLTGFKVAGIFGGIMAGIGVMAPSFIIILIIAPIFERFQNTEYVNKAFLGIKGAIAGLILLSAFGMGKQVIKNKFTAALFILSFVLVVFLHFNVIYALLLAALIGWLYYLINKYIIKKQS</sequence>
<comment type="subcellular location">
    <subcellularLocation>
        <location evidence="1">Cell membrane</location>
        <topology evidence="1">Multi-pass membrane protein</topology>
    </subcellularLocation>
</comment>
<keyword evidence="5" id="KW-1133">Transmembrane helix</keyword>
<dbReference type="STRING" id="565034.BHWA1_01706"/>
<keyword evidence="6" id="KW-0472">Membrane</keyword>
<evidence type="ECO:0000313" key="7">
    <source>
        <dbReference type="EMBL" id="ACN84176.1"/>
    </source>
</evidence>
<protein>
    <submittedName>
        <fullName evidence="7">Chromate transport protein</fullName>
    </submittedName>
</protein>
<dbReference type="KEGG" id="bhy:BHWA1_01706"/>
<keyword evidence="3" id="KW-1003">Cell membrane</keyword>
<dbReference type="Proteomes" id="UP000001803">
    <property type="component" value="Chromosome"/>
</dbReference>
<reference evidence="7 8" key="1">
    <citation type="journal article" date="2009" name="PLoS ONE">
        <title>Genome sequence of the pathogenic intestinal spirochete Brachyspira hyodysenteriae reveals adaptations to its lifestyle in the porcine large intestine.</title>
        <authorList>
            <person name="Bellgard M.I."/>
            <person name="Wanchanthuek P."/>
            <person name="La T."/>
            <person name="Ryan K."/>
            <person name="Moolhuijzen P."/>
            <person name="Albertyn Z."/>
            <person name="Shaban B."/>
            <person name="Motro Y."/>
            <person name="Dunn D.S."/>
            <person name="Schibeci D."/>
            <person name="Hunter A."/>
            <person name="Barrero R."/>
            <person name="Phillips N.D."/>
            <person name="Hampson D.J."/>
        </authorList>
    </citation>
    <scope>NUCLEOTIDE SEQUENCE [LARGE SCALE GENOMIC DNA]</scope>
    <source>
        <strain evidence="8">ATCC 49526 / WA1</strain>
    </source>
</reference>
<dbReference type="GO" id="GO:0005886">
    <property type="term" value="C:plasma membrane"/>
    <property type="evidence" value="ECO:0007669"/>
    <property type="project" value="UniProtKB-SubCell"/>
</dbReference>
<evidence type="ECO:0000256" key="3">
    <source>
        <dbReference type="ARBA" id="ARBA00022475"/>
    </source>
</evidence>
<evidence type="ECO:0000256" key="1">
    <source>
        <dbReference type="ARBA" id="ARBA00004651"/>
    </source>
</evidence>
<evidence type="ECO:0000256" key="6">
    <source>
        <dbReference type="ARBA" id="ARBA00023136"/>
    </source>
</evidence>
<dbReference type="InterPro" id="IPR052518">
    <property type="entry name" value="CHR_Transporter"/>
</dbReference>
<dbReference type="EMBL" id="CP001357">
    <property type="protein sequence ID" value="ACN84176.1"/>
    <property type="molecule type" value="Genomic_DNA"/>
</dbReference>
<dbReference type="Pfam" id="PF02417">
    <property type="entry name" value="Chromate_transp"/>
    <property type="match status" value="1"/>
</dbReference>
<organism evidence="7 8">
    <name type="scientific">Brachyspira hyodysenteriae (strain ATCC 49526 / WA1)</name>
    <dbReference type="NCBI Taxonomy" id="565034"/>
    <lineage>
        <taxon>Bacteria</taxon>
        <taxon>Pseudomonadati</taxon>
        <taxon>Spirochaetota</taxon>
        <taxon>Spirochaetia</taxon>
        <taxon>Brachyspirales</taxon>
        <taxon>Brachyspiraceae</taxon>
        <taxon>Brachyspira</taxon>
    </lineage>
</organism>
<evidence type="ECO:0000256" key="4">
    <source>
        <dbReference type="ARBA" id="ARBA00022692"/>
    </source>
</evidence>
<dbReference type="InterPro" id="IPR003370">
    <property type="entry name" value="Chromate_transpt"/>
</dbReference>